<keyword evidence="8" id="KW-1185">Reference proteome</keyword>
<keyword evidence="3" id="KW-0813">Transport</keyword>
<proteinExistence type="inferred from homology"/>
<dbReference type="EMBL" id="JAEKJA010000031">
    <property type="protein sequence ID" value="MBJ3778562.1"/>
    <property type="molecule type" value="Genomic_DNA"/>
</dbReference>
<evidence type="ECO:0000256" key="3">
    <source>
        <dbReference type="ARBA" id="ARBA00022448"/>
    </source>
</evidence>
<evidence type="ECO:0000313" key="8">
    <source>
        <dbReference type="Proteomes" id="UP000609531"/>
    </source>
</evidence>
<dbReference type="Gene3D" id="3.40.50.1980">
    <property type="entry name" value="Nitrogenase molybdenum iron protein domain"/>
    <property type="match status" value="2"/>
</dbReference>
<dbReference type="AlphaFoldDB" id="A0A934IR41"/>
<protein>
    <submittedName>
        <fullName evidence="7">ABC transporter substrate-binding protein</fullName>
    </submittedName>
</protein>
<dbReference type="GO" id="GO:0030288">
    <property type="term" value="C:outer membrane-bounded periplasmic space"/>
    <property type="evidence" value="ECO:0007669"/>
    <property type="project" value="TreeGrafter"/>
</dbReference>
<evidence type="ECO:0000256" key="2">
    <source>
        <dbReference type="ARBA" id="ARBA00008814"/>
    </source>
</evidence>
<keyword evidence="4" id="KW-0410">Iron transport</keyword>
<sequence>MAQRVAALDWAIAETLFALGEPPIALVAASDWDRFVVEPRLPAGTVDIGIQQEVNFELLATLRPDLILTSPFSQDQEPALARIGPVRRFIVFEPTETPLERPRALTRELGALLKAERQAEALIAHTDAQLAACRARLARLRPPPVLLVGFLDARHVRAYGGVGLYQNVLDTLGLQNAWTKPSNAWGFATTGIEGLATERDVRLVAFQPVPPDALPTLAQSPLWRELPFVKAGHMSILPPVLMFGALPAALRFARLITSELERVAG</sequence>
<dbReference type="InterPro" id="IPR002491">
    <property type="entry name" value="ABC_transptr_periplasmic_BD"/>
</dbReference>
<dbReference type="RefSeq" id="WP_198884466.1">
    <property type="nucleotide sequence ID" value="NZ_JAEKJA010000031.1"/>
</dbReference>
<dbReference type="PANTHER" id="PTHR30532">
    <property type="entry name" value="IRON III DICITRATE-BINDING PERIPLASMIC PROTEIN"/>
    <property type="match status" value="1"/>
</dbReference>
<accession>A0A934IR41</accession>
<evidence type="ECO:0000256" key="1">
    <source>
        <dbReference type="ARBA" id="ARBA00004196"/>
    </source>
</evidence>
<keyword evidence="5" id="KW-0732">Signal</keyword>
<keyword evidence="4" id="KW-0408">Iron</keyword>
<evidence type="ECO:0000256" key="4">
    <source>
        <dbReference type="ARBA" id="ARBA00022496"/>
    </source>
</evidence>
<comment type="similarity">
    <text evidence="2">Belongs to the bacterial solute-binding protein 8 family.</text>
</comment>
<dbReference type="InterPro" id="IPR051313">
    <property type="entry name" value="Bact_iron-sidero_bind"/>
</dbReference>
<reference evidence="7" key="1">
    <citation type="submission" date="2020-12" db="EMBL/GenBank/DDBJ databases">
        <title>Bacterial taxonomy.</title>
        <authorList>
            <person name="Pan X."/>
        </authorList>
    </citation>
    <scope>NUCLEOTIDE SEQUENCE</scope>
    <source>
        <strain evidence="7">B2012</strain>
    </source>
</reference>
<evidence type="ECO:0000259" key="6">
    <source>
        <dbReference type="PROSITE" id="PS50983"/>
    </source>
</evidence>
<dbReference type="SUPFAM" id="SSF53807">
    <property type="entry name" value="Helical backbone' metal receptor"/>
    <property type="match status" value="1"/>
</dbReference>
<dbReference type="GO" id="GO:1901678">
    <property type="term" value="P:iron coordination entity transport"/>
    <property type="evidence" value="ECO:0007669"/>
    <property type="project" value="UniProtKB-ARBA"/>
</dbReference>
<comment type="subcellular location">
    <subcellularLocation>
        <location evidence="1">Cell envelope</location>
    </subcellularLocation>
</comment>
<organism evidence="7 8">
    <name type="scientific">Acuticoccus mangrovi</name>
    <dbReference type="NCBI Taxonomy" id="2796142"/>
    <lineage>
        <taxon>Bacteria</taxon>
        <taxon>Pseudomonadati</taxon>
        <taxon>Pseudomonadota</taxon>
        <taxon>Alphaproteobacteria</taxon>
        <taxon>Hyphomicrobiales</taxon>
        <taxon>Amorphaceae</taxon>
        <taxon>Acuticoccus</taxon>
    </lineage>
</organism>
<dbReference type="CDD" id="cd01146">
    <property type="entry name" value="FhuD"/>
    <property type="match status" value="1"/>
</dbReference>
<dbReference type="Proteomes" id="UP000609531">
    <property type="component" value="Unassembled WGS sequence"/>
</dbReference>
<dbReference type="PROSITE" id="PS50983">
    <property type="entry name" value="FE_B12_PBP"/>
    <property type="match status" value="1"/>
</dbReference>
<evidence type="ECO:0000256" key="5">
    <source>
        <dbReference type="ARBA" id="ARBA00022729"/>
    </source>
</evidence>
<feature type="domain" description="Fe/B12 periplasmic-binding" evidence="6">
    <location>
        <begin position="4"/>
        <end position="265"/>
    </location>
</feature>
<keyword evidence="4" id="KW-0406">Ion transport</keyword>
<dbReference type="PRINTS" id="PR01715">
    <property type="entry name" value="FERRIBNDNGPP"/>
</dbReference>
<evidence type="ECO:0000313" key="7">
    <source>
        <dbReference type="EMBL" id="MBJ3778562.1"/>
    </source>
</evidence>
<name>A0A934IR41_9HYPH</name>
<dbReference type="Pfam" id="PF01497">
    <property type="entry name" value="Peripla_BP_2"/>
    <property type="match status" value="1"/>
</dbReference>
<comment type="caution">
    <text evidence="7">The sequence shown here is derived from an EMBL/GenBank/DDBJ whole genome shotgun (WGS) entry which is preliminary data.</text>
</comment>
<dbReference type="PANTHER" id="PTHR30532:SF1">
    <property type="entry name" value="IRON(3+)-HYDROXAMATE-BINDING PROTEIN FHUD"/>
    <property type="match status" value="1"/>
</dbReference>
<gene>
    <name evidence="7" type="ORF">JCR33_22870</name>
</gene>